<organism evidence="2 3">
    <name type="scientific">Fusarium oxysporum f. sp. lycopersici (strain 4287 / CBS 123668 / FGSC 9935 / NRRL 34936)</name>
    <name type="common">Fusarium vascular wilt of tomato</name>
    <dbReference type="NCBI Taxonomy" id="426428"/>
    <lineage>
        <taxon>Eukaryota</taxon>
        <taxon>Fungi</taxon>
        <taxon>Dikarya</taxon>
        <taxon>Ascomycota</taxon>
        <taxon>Pezizomycotina</taxon>
        <taxon>Sordariomycetes</taxon>
        <taxon>Hypocreomycetidae</taxon>
        <taxon>Hypocreales</taxon>
        <taxon>Nectriaceae</taxon>
        <taxon>Fusarium</taxon>
        <taxon>Fusarium oxysporum species complex</taxon>
    </lineage>
</organism>
<feature type="region of interest" description="Disordered" evidence="1">
    <location>
        <begin position="1"/>
        <end position="25"/>
    </location>
</feature>
<evidence type="ECO:0000313" key="3">
    <source>
        <dbReference type="Proteomes" id="UP000009097"/>
    </source>
</evidence>
<proteinExistence type="predicted"/>
<reference evidence="2" key="1">
    <citation type="submission" date="2007-04" db="EMBL/GenBank/DDBJ databases">
        <authorList>
            <consortium name="The Broad Institute Genome Sequencing Platform"/>
            <person name="Birren B."/>
            <person name="Lander E."/>
            <person name="Galagan J."/>
            <person name="Nusbaum C."/>
            <person name="Devon K."/>
            <person name="Ma L.-J."/>
            <person name="Jaffe D."/>
            <person name="Butler J."/>
            <person name="Alvarez P."/>
            <person name="Gnerre S."/>
            <person name="Grabherr M."/>
            <person name="Kleber M."/>
            <person name="Mauceli E."/>
            <person name="Brockman W."/>
            <person name="MacCallum I.A."/>
            <person name="Young S."/>
            <person name="LaButti K."/>
            <person name="DeCaprio D."/>
            <person name="Crawford M."/>
            <person name="Koehrsen M."/>
            <person name="Engels R."/>
            <person name="Montgomery P."/>
            <person name="Pearson M."/>
            <person name="Howarth C."/>
            <person name="Larson L."/>
            <person name="White J."/>
            <person name="O'Leary S."/>
            <person name="Kodira C."/>
            <person name="Zeng Q."/>
            <person name="Yandava C."/>
            <person name="Alvarado L."/>
            <person name="Kistler C."/>
            <person name="Shim W.-B."/>
            <person name="Kang S."/>
            <person name="Woloshuk C."/>
        </authorList>
    </citation>
    <scope>NUCLEOTIDE SEQUENCE</scope>
    <source>
        <strain evidence="2">4287</strain>
    </source>
</reference>
<name>A0A0J9U749_FUSO4</name>
<dbReference type="VEuPathDB" id="FungiDB:FOXG_17903"/>
<feature type="compositionally biased region" description="Basic and acidic residues" evidence="1">
    <location>
        <begin position="1"/>
        <end position="15"/>
    </location>
</feature>
<dbReference type="GeneID" id="28958609"/>
<dbReference type="AlphaFoldDB" id="A0A0J9U749"/>
<accession>A0A0J9U749</accession>
<dbReference type="EMBL" id="DS231696">
    <property type="protein sequence ID" value="KNA94632.1"/>
    <property type="molecule type" value="Genomic_DNA"/>
</dbReference>
<dbReference type="KEGG" id="fox:FOXG_17903"/>
<sequence length="39" mass="4460">MAEQAGKIELKDAVKSEGNSSRGRGRWLVSWGRVEKMRR</sequence>
<evidence type="ECO:0000256" key="1">
    <source>
        <dbReference type="SAM" id="MobiDB-lite"/>
    </source>
</evidence>
<reference evidence="2" key="2">
    <citation type="journal article" date="2010" name="Nature">
        <title>Comparative genomics reveals mobile pathogenicity chromosomes in Fusarium.</title>
        <authorList>
            <person name="Ma L.J."/>
            <person name="van der Does H.C."/>
            <person name="Borkovich K.A."/>
            <person name="Coleman J.J."/>
            <person name="Daboussi M.J."/>
            <person name="Di Pietro A."/>
            <person name="Dufresne M."/>
            <person name="Freitag M."/>
            <person name="Grabherr M."/>
            <person name="Henrissat B."/>
            <person name="Houterman P.M."/>
            <person name="Kang S."/>
            <person name="Shim W.B."/>
            <person name="Woloshuk C."/>
            <person name="Xie X."/>
            <person name="Xu J.R."/>
            <person name="Antoniw J."/>
            <person name="Baker S.E."/>
            <person name="Bluhm B.H."/>
            <person name="Breakspear A."/>
            <person name="Brown D.W."/>
            <person name="Butchko R.A."/>
            <person name="Chapman S."/>
            <person name="Coulson R."/>
            <person name="Coutinho P.M."/>
            <person name="Danchin E.G."/>
            <person name="Diener A."/>
            <person name="Gale L.R."/>
            <person name="Gardiner D.M."/>
            <person name="Goff S."/>
            <person name="Hammond-Kosack K.E."/>
            <person name="Hilburn K."/>
            <person name="Hua-Van A."/>
            <person name="Jonkers W."/>
            <person name="Kazan K."/>
            <person name="Kodira C.D."/>
            <person name="Koehrsen M."/>
            <person name="Kumar L."/>
            <person name="Lee Y.H."/>
            <person name="Li L."/>
            <person name="Manners J.M."/>
            <person name="Miranda-Saavedra D."/>
            <person name="Mukherjee M."/>
            <person name="Park G."/>
            <person name="Park J."/>
            <person name="Park S.Y."/>
            <person name="Proctor R.H."/>
            <person name="Regev A."/>
            <person name="Ruiz-Roldan M.C."/>
            <person name="Sain D."/>
            <person name="Sakthikumar S."/>
            <person name="Sykes S."/>
            <person name="Schwartz D.C."/>
            <person name="Turgeon B.G."/>
            <person name="Wapinski I."/>
            <person name="Yoder O."/>
            <person name="Young S."/>
            <person name="Zeng Q."/>
            <person name="Zhou S."/>
            <person name="Galagan J."/>
            <person name="Cuomo C.A."/>
            <person name="Kistler H.C."/>
            <person name="Rep M."/>
        </authorList>
    </citation>
    <scope>NUCLEOTIDE SEQUENCE [LARGE SCALE GENOMIC DNA]</scope>
    <source>
        <strain evidence="2">4287</strain>
    </source>
</reference>
<dbReference type="RefSeq" id="XP_018232678.1">
    <property type="nucleotide sequence ID" value="XM_018397911.1"/>
</dbReference>
<gene>
    <name evidence="2" type="ORF">FOXG_17903</name>
</gene>
<protein>
    <submittedName>
        <fullName evidence="2">Uncharacterized protein</fullName>
    </submittedName>
</protein>
<evidence type="ECO:0000313" key="2">
    <source>
        <dbReference type="EMBL" id="KNA94632.1"/>
    </source>
</evidence>
<dbReference type="Proteomes" id="UP000009097">
    <property type="component" value="Unassembled WGS sequence"/>
</dbReference>